<dbReference type="RefSeq" id="WP_118923081.1">
    <property type="nucleotide sequence ID" value="NZ_QXGH01000010.1"/>
</dbReference>
<dbReference type="InterPro" id="IPR053737">
    <property type="entry name" value="Type_II_TA_Toxin"/>
</dbReference>
<accession>A0A417Y6X5</accession>
<sequence length="125" mass="13450">MTEYLRLDDLLAIETALGSPGVRDVGLLESALARPQATVFGDDAYPTLALKAAALVHSIVTNHALVDGNKRLGLVALRLFVGLNDHDIVATQDEKFDLIMAIAGGDLRDVEDIADRVRSFLVPVE</sequence>
<dbReference type="Pfam" id="PF02661">
    <property type="entry name" value="Fic"/>
    <property type="match status" value="1"/>
</dbReference>
<organism evidence="2 3">
    <name type="scientific">Nocardioides immobilis</name>
    <dbReference type="NCBI Taxonomy" id="2049295"/>
    <lineage>
        <taxon>Bacteria</taxon>
        <taxon>Bacillati</taxon>
        <taxon>Actinomycetota</taxon>
        <taxon>Actinomycetes</taxon>
        <taxon>Propionibacteriales</taxon>
        <taxon>Nocardioidaceae</taxon>
        <taxon>Nocardioides</taxon>
    </lineage>
</organism>
<name>A0A417Y6X5_9ACTN</name>
<dbReference type="AlphaFoldDB" id="A0A417Y6X5"/>
<dbReference type="InterPro" id="IPR006440">
    <property type="entry name" value="Doc"/>
</dbReference>
<comment type="caution">
    <text evidence="2">The sequence shown here is derived from an EMBL/GenBank/DDBJ whole genome shotgun (WGS) entry which is preliminary data.</text>
</comment>
<evidence type="ECO:0000313" key="2">
    <source>
        <dbReference type="EMBL" id="RHW28246.1"/>
    </source>
</evidence>
<evidence type="ECO:0000259" key="1">
    <source>
        <dbReference type="PROSITE" id="PS51459"/>
    </source>
</evidence>
<protein>
    <submittedName>
        <fullName evidence="2">Type II toxin-antitoxin system death-on-curing family toxin</fullName>
    </submittedName>
</protein>
<dbReference type="NCBIfam" id="TIGR01550">
    <property type="entry name" value="DOC_P1"/>
    <property type="match status" value="1"/>
</dbReference>
<dbReference type="GO" id="GO:0016301">
    <property type="term" value="F:kinase activity"/>
    <property type="evidence" value="ECO:0007669"/>
    <property type="project" value="InterPro"/>
</dbReference>
<feature type="domain" description="Fido" evidence="1">
    <location>
        <begin position="5"/>
        <end position="119"/>
    </location>
</feature>
<dbReference type="InterPro" id="IPR003812">
    <property type="entry name" value="Fido"/>
</dbReference>
<dbReference type="Gene3D" id="1.20.120.1870">
    <property type="entry name" value="Fic/DOC protein, Fido domain"/>
    <property type="match status" value="1"/>
</dbReference>
<keyword evidence="3" id="KW-1185">Reference proteome</keyword>
<dbReference type="EMBL" id="QXGH01000010">
    <property type="protein sequence ID" value="RHW28246.1"/>
    <property type="molecule type" value="Genomic_DNA"/>
</dbReference>
<dbReference type="PANTHER" id="PTHR39426:SF1">
    <property type="entry name" value="HOMOLOGY TO DEATH-ON-CURING PROTEIN OF PHAGE P1"/>
    <property type="match status" value="1"/>
</dbReference>
<proteinExistence type="predicted"/>
<evidence type="ECO:0000313" key="3">
    <source>
        <dbReference type="Proteomes" id="UP000283644"/>
    </source>
</evidence>
<dbReference type="PROSITE" id="PS51459">
    <property type="entry name" value="FIDO"/>
    <property type="match status" value="1"/>
</dbReference>
<dbReference type="PANTHER" id="PTHR39426">
    <property type="entry name" value="HOMOLOGY TO DEATH-ON-CURING PROTEIN OF PHAGE P1"/>
    <property type="match status" value="1"/>
</dbReference>
<gene>
    <name evidence="2" type="ORF">D0Z08_04480</name>
</gene>
<dbReference type="OrthoDB" id="9802752at2"/>
<reference evidence="2 3" key="1">
    <citation type="submission" date="2018-09" db="EMBL/GenBank/DDBJ databases">
        <title>Genome sequencing of Nocardioides immobilis CCTCC AB 2017083 for comparison to Nocardioides silvaticus.</title>
        <authorList>
            <person name="Li C."/>
            <person name="Wang G."/>
        </authorList>
    </citation>
    <scope>NUCLEOTIDE SEQUENCE [LARGE SCALE GENOMIC DNA]</scope>
    <source>
        <strain evidence="2 3">CCTCC AB 2017083</strain>
    </source>
</reference>
<dbReference type="Proteomes" id="UP000283644">
    <property type="component" value="Unassembled WGS sequence"/>
</dbReference>